<organism evidence="1 2">
    <name type="scientific">Pseudoxanthomonas winnipegensis</name>
    <dbReference type="NCBI Taxonomy" id="2480810"/>
    <lineage>
        <taxon>Bacteria</taxon>
        <taxon>Pseudomonadati</taxon>
        <taxon>Pseudomonadota</taxon>
        <taxon>Gammaproteobacteria</taxon>
        <taxon>Lysobacterales</taxon>
        <taxon>Lysobacteraceae</taxon>
        <taxon>Pseudoxanthomonas</taxon>
    </lineage>
</organism>
<comment type="caution">
    <text evidence="1">The sequence shown here is derived from an EMBL/GenBank/DDBJ whole genome shotgun (WGS) entry which is preliminary data.</text>
</comment>
<accession>A0A4Q8M6F1</accession>
<reference evidence="1 2" key="1">
    <citation type="submission" date="2019-02" db="EMBL/GenBank/DDBJ databases">
        <title>WGS of Pseudoxanthomonas species novum from clinical isolates.</title>
        <authorList>
            <person name="Bernier A.-M."/>
            <person name="Bernard K."/>
            <person name="Vachon A."/>
        </authorList>
    </citation>
    <scope>NUCLEOTIDE SEQUENCE [LARGE SCALE GENOMIC DNA]</scope>
    <source>
        <strain evidence="1 2">NML130969</strain>
    </source>
</reference>
<gene>
    <name evidence="1" type="ORF">EA655_05600</name>
</gene>
<protein>
    <submittedName>
        <fullName evidence="1">Uncharacterized protein</fullName>
    </submittedName>
</protein>
<dbReference type="EMBL" id="SHMG01000002">
    <property type="protein sequence ID" value="TAA45660.1"/>
    <property type="molecule type" value="Genomic_DNA"/>
</dbReference>
<evidence type="ECO:0000313" key="1">
    <source>
        <dbReference type="EMBL" id="TAA45660.1"/>
    </source>
</evidence>
<dbReference type="AlphaFoldDB" id="A0A4Q8M6F1"/>
<sequence length="85" mass="9266">MNLLTDEPADIAERLAARIAHRGACHVYAKPSGQLATYLINDTRNAQRPAAWLVAIYRPPIAAGEILQDLLARRAEILALCETAS</sequence>
<evidence type="ECO:0000313" key="2">
    <source>
        <dbReference type="Proteomes" id="UP000294164"/>
    </source>
</evidence>
<proteinExistence type="predicted"/>
<dbReference type="RefSeq" id="WP_130533752.1">
    <property type="nucleotide sequence ID" value="NZ_SHMG01000002.1"/>
</dbReference>
<name>A0A4Q8M6F1_9GAMM</name>
<dbReference type="Proteomes" id="UP000294164">
    <property type="component" value="Unassembled WGS sequence"/>
</dbReference>